<dbReference type="GO" id="GO:0008652">
    <property type="term" value="P:amino acid biosynthetic process"/>
    <property type="evidence" value="ECO:0007669"/>
    <property type="project" value="UniProtKB-KW"/>
</dbReference>
<dbReference type="GO" id="GO:0003856">
    <property type="term" value="F:3-dehydroquinate synthase activity"/>
    <property type="evidence" value="ECO:0007669"/>
    <property type="project" value="InterPro"/>
</dbReference>
<protein>
    <submittedName>
        <fullName evidence="5">3-amino-4-hydroxybenzoic acid synthase</fullName>
    </submittedName>
</protein>
<feature type="domain" description="3-dehydroquinate synthase N-terminal" evidence="3">
    <location>
        <begin position="54"/>
        <end position="199"/>
    </location>
</feature>
<dbReference type="InterPro" id="IPR030960">
    <property type="entry name" value="DHQS/DOIS_N"/>
</dbReference>
<evidence type="ECO:0000313" key="5">
    <source>
        <dbReference type="EMBL" id="SNY42521.1"/>
    </source>
</evidence>
<keyword evidence="1" id="KW-0028">Amino-acid biosynthesis</keyword>
<dbReference type="OrthoDB" id="2043123at2"/>
<dbReference type="EMBL" id="OBDZ01000030">
    <property type="protein sequence ID" value="SNY42521.1"/>
    <property type="molecule type" value="Genomic_DNA"/>
</dbReference>
<evidence type="ECO:0000313" key="6">
    <source>
        <dbReference type="Proteomes" id="UP000219573"/>
    </source>
</evidence>
<dbReference type="PANTHER" id="PTHR33563:SF1">
    <property type="entry name" value="3-DEHYDROQUINATE SYNTHASE"/>
    <property type="match status" value="1"/>
</dbReference>
<dbReference type="Pfam" id="PF26558">
    <property type="entry name" value="DHQS_2nd"/>
    <property type="match status" value="1"/>
</dbReference>
<name>A0A285I6E3_9FIRM</name>
<evidence type="ECO:0000256" key="1">
    <source>
        <dbReference type="ARBA" id="ARBA00022605"/>
    </source>
</evidence>
<dbReference type="AlphaFoldDB" id="A0A285I6E3"/>
<evidence type="ECO:0000259" key="4">
    <source>
        <dbReference type="Pfam" id="PF26558"/>
    </source>
</evidence>
<organism evidence="5 6">
    <name type="scientific">Orenia metallireducens</name>
    <dbReference type="NCBI Taxonomy" id="1413210"/>
    <lineage>
        <taxon>Bacteria</taxon>
        <taxon>Bacillati</taxon>
        <taxon>Bacillota</taxon>
        <taxon>Clostridia</taxon>
        <taxon>Halanaerobiales</taxon>
        <taxon>Halobacteroidaceae</taxon>
        <taxon>Orenia</taxon>
    </lineage>
</organism>
<keyword evidence="2" id="KW-0057">Aromatic amino acid biosynthesis</keyword>
<dbReference type="PANTHER" id="PTHR33563">
    <property type="match status" value="1"/>
</dbReference>
<sequence>MGVEAIKVKEASYKQDTKDKTVFYDLRGISNKNQLYKSTLEALKDLKGVGVINSDSQLDDLAANITKVSVLKEKPENITELILKYDRIVLEPTIIESKWYENQKAEVKKKLGTMINIVDKSSLELANKLVKRVDFIIVEFKDDTKIPLEIVLAEAQKSNCQVVMKVKDRQEGQIVFGVLECGADGIIVKINDLYQLYDIYEDVKKMNQKLTQNIIKLRVKRTFYAGMGERACIDFTTKLEKDEGVLLGSFSNGGLLACSETHPLPYMPTRPFRVNAGSLHSYALGKENRTWYLSDLEAGAQLLIVNTKGEARYGTVGRIKIERRPLLCIVAEKPNHEMVNLFMQADWHVRIFDAKGSPVNITNLKPGDEILGYSSQSGRHVGVKVDELIIEQ</sequence>
<proteinExistence type="predicted"/>
<keyword evidence="6" id="KW-1185">Reference proteome</keyword>
<reference evidence="6" key="1">
    <citation type="submission" date="2017-09" db="EMBL/GenBank/DDBJ databases">
        <authorList>
            <person name="Varghese N."/>
            <person name="Submissions S."/>
        </authorList>
    </citation>
    <scope>NUCLEOTIDE SEQUENCE [LARGE SCALE GENOMIC DNA]</scope>
    <source>
        <strain evidence="6">MSL47</strain>
    </source>
</reference>
<gene>
    <name evidence="5" type="ORF">SAMN06265827_13025</name>
</gene>
<evidence type="ECO:0000256" key="2">
    <source>
        <dbReference type="ARBA" id="ARBA00023141"/>
    </source>
</evidence>
<dbReference type="InterPro" id="IPR056179">
    <property type="entry name" value="DHQS_C"/>
</dbReference>
<dbReference type="Proteomes" id="UP000219573">
    <property type="component" value="Unassembled WGS sequence"/>
</dbReference>
<evidence type="ECO:0000259" key="3">
    <source>
        <dbReference type="Pfam" id="PF01959"/>
    </source>
</evidence>
<dbReference type="GO" id="GO:0009073">
    <property type="term" value="P:aromatic amino acid family biosynthetic process"/>
    <property type="evidence" value="ECO:0007669"/>
    <property type="project" value="UniProtKB-KW"/>
</dbReference>
<accession>A0A285I6E3</accession>
<dbReference type="InterPro" id="IPR002812">
    <property type="entry name" value="DHQS"/>
</dbReference>
<feature type="domain" description="3-dehydroquinate synthase C-terminal" evidence="4">
    <location>
        <begin position="218"/>
        <end position="392"/>
    </location>
</feature>
<dbReference type="Pfam" id="PF01959">
    <property type="entry name" value="DHQS"/>
    <property type="match status" value="1"/>
</dbReference>
<dbReference type="RefSeq" id="WP_097019121.1">
    <property type="nucleotide sequence ID" value="NZ_OBDZ01000030.1"/>
</dbReference>
<dbReference type="GO" id="GO:0016491">
    <property type="term" value="F:oxidoreductase activity"/>
    <property type="evidence" value="ECO:0007669"/>
    <property type="project" value="InterPro"/>
</dbReference>